<evidence type="ECO:0000313" key="3">
    <source>
        <dbReference type="EMBL" id="MDO3395389.1"/>
    </source>
</evidence>
<feature type="domain" description="ChsH2 C-terminal OB-fold" evidence="1">
    <location>
        <begin position="312"/>
        <end position="372"/>
    </location>
</feature>
<dbReference type="RefSeq" id="WP_302706697.1">
    <property type="nucleotide sequence ID" value="NZ_JAULSC010000004.1"/>
</dbReference>
<protein>
    <submittedName>
        <fullName evidence="3">OB-fold domain-containing protein</fullName>
    </submittedName>
</protein>
<keyword evidence="4" id="KW-1185">Reference proteome</keyword>
<feature type="domain" description="ChsH2 rubredoxin-like zinc ribbon" evidence="2">
    <location>
        <begin position="279"/>
        <end position="305"/>
    </location>
</feature>
<dbReference type="PANTHER" id="PTHR34075:SF5">
    <property type="entry name" value="BLR3430 PROTEIN"/>
    <property type="match status" value="1"/>
</dbReference>
<dbReference type="EMBL" id="JAULSC010000004">
    <property type="protein sequence ID" value="MDO3395389.1"/>
    <property type="molecule type" value="Genomic_DNA"/>
</dbReference>
<comment type="caution">
    <text evidence="3">The sequence shown here is derived from an EMBL/GenBank/DDBJ whole genome shotgun (WGS) entry which is preliminary data.</text>
</comment>
<evidence type="ECO:0000313" key="4">
    <source>
        <dbReference type="Proteomes" id="UP001168363"/>
    </source>
</evidence>
<evidence type="ECO:0000259" key="1">
    <source>
        <dbReference type="Pfam" id="PF01796"/>
    </source>
</evidence>
<gene>
    <name evidence="3" type="ORF">QWJ41_06655</name>
</gene>
<proteinExistence type="predicted"/>
<accession>A0ABT8TN49</accession>
<reference evidence="3" key="1">
    <citation type="submission" date="2023-06" db="EMBL/GenBank/DDBJ databases">
        <title>Genome sequence of Nocardioides sp. SOB44.</title>
        <authorList>
            <person name="Zhang G."/>
        </authorList>
    </citation>
    <scope>NUCLEOTIDE SEQUENCE</scope>
    <source>
        <strain evidence="3">SOB44</strain>
    </source>
</reference>
<dbReference type="InterPro" id="IPR022002">
    <property type="entry name" value="ChsH2_Znr"/>
</dbReference>
<dbReference type="SUPFAM" id="SSF50249">
    <property type="entry name" value="Nucleic acid-binding proteins"/>
    <property type="match status" value="1"/>
</dbReference>
<name>A0ABT8TN49_9ACTN</name>
<sequence length="400" mass="40421">MSHLAALGTYLPTWGEEQDRRPGPDEDAVTLAVAAGRAALGCLDEPDVDQVVLVSRDLPLLEGGNAAALLAGLGLPADLPVTEQVGGCPATLDVLTAAAPGTLVLAADLAPAGAAAALVGSDGLEVLPCARRVGSLPVQSRGRDGVARDYEDARLGWDRGGLAAVSALDLAEKPVVVAGATARQAGVLTRGPAPALPVTGASAALFALAALDDLGETGVAVAVEQASATAVRTGRGTTSLCLARDEPAAQSPATLRETPGPEIAISLAAYARAFDAKLRWEAGACDACGTLALPPRLRCLECGSEEGWSLAPLPRTGSVYTAVTVHVPVPGLPTPYSLAIVELDGVDVRALVKVTGAPAGGTAIGDRGRLVLRRVALRSGIPDYGYALLPTDTDPTTEDI</sequence>
<evidence type="ECO:0000259" key="2">
    <source>
        <dbReference type="Pfam" id="PF12172"/>
    </source>
</evidence>
<dbReference type="InterPro" id="IPR052513">
    <property type="entry name" value="Thioester_dehydratase-like"/>
</dbReference>
<dbReference type="Pfam" id="PF12172">
    <property type="entry name" value="zf-ChsH2"/>
    <property type="match status" value="1"/>
</dbReference>
<dbReference type="InterPro" id="IPR012340">
    <property type="entry name" value="NA-bd_OB-fold"/>
</dbReference>
<dbReference type="InterPro" id="IPR002878">
    <property type="entry name" value="ChsH2_C"/>
</dbReference>
<dbReference type="Proteomes" id="UP001168363">
    <property type="component" value="Unassembled WGS sequence"/>
</dbReference>
<organism evidence="3 4">
    <name type="scientific">Nocardioides cremeus</name>
    <dbReference type="NCBI Taxonomy" id="3058044"/>
    <lineage>
        <taxon>Bacteria</taxon>
        <taxon>Bacillati</taxon>
        <taxon>Actinomycetota</taxon>
        <taxon>Actinomycetes</taxon>
        <taxon>Propionibacteriales</taxon>
        <taxon>Nocardioidaceae</taxon>
        <taxon>Nocardioides</taxon>
    </lineage>
</organism>
<dbReference type="Pfam" id="PF01796">
    <property type="entry name" value="OB_ChsH2_C"/>
    <property type="match status" value="1"/>
</dbReference>
<dbReference type="InterPro" id="IPR016039">
    <property type="entry name" value="Thiolase-like"/>
</dbReference>
<dbReference type="PANTHER" id="PTHR34075">
    <property type="entry name" value="BLR3430 PROTEIN"/>
    <property type="match status" value="1"/>
</dbReference>
<dbReference type="SUPFAM" id="SSF53901">
    <property type="entry name" value="Thiolase-like"/>
    <property type="match status" value="1"/>
</dbReference>